<gene>
    <name evidence="9" type="ORF">Gasu_27450</name>
</gene>
<proteinExistence type="inferred from homology"/>
<name>M2W2P2_GALSU</name>
<dbReference type="SUPFAM" id="SSF57850">
    <property type="entry name" value="RING/U-box"/>
    <property type="match status" value="1"/>
</dbReference>
<keyword evidence="6" id="KW-0833">Ubl conjugation pathway</keyword>
<keyword evidence="9" id="KW-0413">Isomerase</keyword>
<evidence type="ECO:0000256" key="7">
    <source>
        <dbReference type="ARBA" id="ARBA00023242"/>
    </source>
</evidence>
<evidence type="ECO:0000256" key="3">
    <source>
        <dbReference type="ARBA" id="ARBA00007930"/>
    </source>
</evidence>
<evidence type="ECO:0000313" key="10">
    <source>
        <dbReference type="Proteomes" id="UP000030680"/>
    </source>
</evidence>
<dbReference type="GO" id="GO:0003755">
    <property type="term" value="F:peptidyl-prolyl cis-trans isomerase activity"/>
    <property type="evidence" value="ECO:0007669"/>
    <property type="project" value="InterPro"/>
</dbReference>
<evidence type="ECO:0000256" key="5">
    <source>
        <dbReference type="ARBA" id="ARBA00022679"/>
    </source>
</evidence>
<dbReference type="GO" id="GO:0061630">
    <property type="term" value="F:ubiquitin protein ligase activity"/>
    <property type="evidence" value="ECO:0007669"/>
    <property type="project" value="UniProtKB-EC"/>
</dbReference>
<dbReference type="Pfam" id="PF00160">
    <property type="entry name" value="Pro_isomerase"/>
    <property type="match status" value="1"/>
</dbReference>
<dbReference type="InterPro" id="IPR026951">
    <property type="entry name" value="PPIL2_U-box_dom"/>
</dbReference>
<reference evidence="10" key="1">
    <citation type="journal article" date="2013" name="Science">
        <title>Gene transfer from bacteria and archaea facilitated evolution of an extremophilic eukaryote.</title>
        <authorList>
            <person name="Schonknecht G."/>
            <person name="Chen W.H."/>
            <person name="Ternes C.M."/>
            <person name="Barbier G.G."/>
            <person name="Shrestha R.P."/>
            <person name="Stanke M."/>
            <person name="Brautigam A."/>
            <person name="Baker B.J."/>
            <person name="Banfield J.F."/>
            <person name="Garavito R.M."/>
            <person name="Carr K."/>
            <person name="Wilkerson C."/>
            <person name="Rensing S.A."/>
            <person name="Gagneul D."/>
            <person name="Dickenson N.E."/>
            <person name="Oesterhelt C."/>
            <person name="Lercher M.J."/>
            <person name="Weber A.P."/>
        </authorList>
    </citation>
    <scope>NUCLEOTIDE SEQUENCE [LARGE SCALE GENOMIC DNA]</scope>
    <source>
        <strain evidence="10">074W</strain>
    </source>
</reference>
<dbReference type="InterPro" id="IPR002130">
    <property type="entry name" value="Cyclophilin-type_PPIase_dom"/>
</dbReference>
<sequence>MGKHKTKDRLFVTRTEHEFHFGGKRQFDSEYTPTAKLPLLHCALTFQPCENPVCAPDGTVFEVLHILPYLKKYGKHPVTGESLSSSQLISLKLHKNEKGQYYCPILYKPFTDNTEIACIRTTGNVYSLEAVKELNLNQKYLKDLLTGEPFKKEDVIVLQSRKSYAQSVVKKRKENIERPSSVSNPNSRQNIVLDTRSLTCTTWCPDGGNKADSASEGPPIPKGYCTLLTNNGNLNFELDSYQAPKATRFFLLSLHRGCLNGIRLFYEASADYIRTVELQGLPGGEDEITESKLKGKIDPYVEESLPAYKLLVSSKYRLKKTCHFAISCEESKGLQGNYVVFGSLVGRRETAQALVQGLVDELVIEGVNIYVDPWEKEAKQ</sequence>
<dbReference type="eggNOG" id="KOG0883">
    <property type="taxonomic scope" value="Eukaryota"/>
</dbReference>
<dbReference type="OrthoDB" id="1581at2759"/>
<dbReference type="EC" id="2.3.2.27" evidence="4"/>
<dbReference type="GO" id="GO:0016567">
    <property type="term" value="P:protein ubiquitination"/>
    <property type="evidence" value="ECO:0007669"/>
    <property type="project" value="InterPro"/>
</dbReference>
<dbReference type="PROSITE" id="PS51698">
    <property type="entry name" value="U_BOX"/>
    <property type="match status" value="1"/>
</dbReference>
<evidence type="ECO:0000256" key="2">
    <source>
        <dbReference type="ARBA" id="ARBA00004123"/>
    </source>
</evidence>
<comment type="catalytic activity">
    <reaction evidence="1">
        <text>S-ubiquitinyl-[E2 ubiquitin-conjugating enzyme]-L-cysteine + [acceptor protein]-L-lysine = [E2 ubiquitin-conjugating enzyme]-L-cysteine + N(6)-ubiquitinyl-[acceptor protein]-L-lysine.</text>
        <dbReference type="EC" id="2.3.2.27"/>
    </reaction>
</comment>
<dbReference type="Pfam" id="PF04641">
    <property type="entry name" value="Rtf2"/>
    <property type="match status" value="1"/>
</dbReference>
<dbReference type="AlphaFoldDB" id="M2W2P2"/>
<dbReference type="InterPro" id="IPR003613">
    <property type="entry name" value="Ubox_domain"/>
</dbReference>
<protein>
    <recommendedName>
        <fullName evidence="4">RING-type E3 ubiquitin transferase</fullName>
        <ecNumber evidence="4">2.3.2.27</ecNumber>
    </recommendedName>
</protein>
<dbReference type="SMART" id="SM00504">
    <property type="entry name" value="Ubox"/>
    <property type="match status" value="1"/>
</dbReference>
<dbReference type="RefSeq" id="XP_005706481.1">
    <property type="nucleotide sequence ID" value="XM_005706424.1"/>
</dbReference>
<dbReference type="FunFam" id="3.30.40.10:FF:000079">
    <property type="entry name" value="Peptidyl-prolyl cis-trans isomerase 2"/>
    <property type="match status" value="1"/>
</dbReference>
<dbReference type="GeneID" id="17088723"/>
<dbReference type="CDD" id="cd16663">
    <property type="entry name" value="RING-Ubox_PPIL2"/>
    <property type="match status" value="1"/>
</dbReference>
<organism evidence="9 10">
    <name type="scientific">Galdieria sulphuraria</name>
    <name type="common">Red alga</name>
    <dbReference type="NCBI Taxonomy" id="130081"/>
    <lineage>
        <taxon>Eukaryota</taxon>
        <taxon>Rhodophyta</taxon>
        <taxon>Bangiophyceae</taxon>
        <taxon>Galdieriales</taxon>
        <taxon>Galdieriaceae</taxon>
        <taxon>Galdieria</taxon>
    </lineage>
</organism>
<comment type="similarity">
    <text evidence="3">Belongs to the cyclophilin-type PPIase family. PPIL2 subfamily.</text>
</comment>
<feature type="domain" description="U-box" evidence="8">
    <location>
        <begin position="35"/>
        <end position="108"/>
    </location>
</feature>
<dbReference type="SUPFAM" id="SSF50891">
    <property type="entry name" value="Cyclophilin-like"/>
    <property type="match status" value="1"/>
</dbReference>
<evidence type="ECO:0000256" key="6">
    <source>
        <dbReference type="ARBA" id="ARBA00022786"/>
    </source>
</evidence>
<keyword evidence="5" id="KW-0808">Transferase</keyword>
<dbReference type="Proteomes" id="UP000030680">
    <property type="component" value="Unassembled WGS sequence"/>
</dbReference>
<comment type="subcellular location">
    <subcellularLocation>
        <location evidence="2">Nucleus</location>
    </subcellularLocation>
</comment>
<dbReference type="Gramene" id="EME29961">
    <property type="protein sequence ID" value="EME29961"/>
    <property type="gene ID" value="Gasu_27450"/>
</dbReference>
<accession>M2W2P2</accession>
<evidence type="ECO:0000259" key="8">
    <source>
        <dbReference type="PROSITE" id="PS51698"/>
    </source>
</evidence>
<dbReference type="Gene3D" id="3.30.40.10">
    <property type="entry name" value="Zinc/RING finger domain, C3HC4 (zinc finger)"/>
    <property type="match status" value="1"/>
</dbReference>
<keyword evidence="10" id="KW-1185">Reference proteome</keyword>
<evidence type="ECO:0000256" key="4">
    <source>
        <dbReference type="ARBA" id="ARBA00012483"/>
    </source>
</evidence>
<dbReference type="KEGG" id="gsl:Gasu_27450"/>
<keyword evidence="7" id="KW-0539">Nucleus</keyword>
<dbReference type="STRING" id="130081.M2W2P2"/>
<dbReference type="GO" id="GO:0005634">
    <property type="term" value="C:nucleus"/>
    <property type="evidence" value="ECO:0007669"/>
    <property type="project" value="UniProtKB-SubCell"/>
</dbReference>
<evidence type="ECO:0000256" key="1">
    <source>
        <dbReference type="ARBA" id="ARBA00000900"/>
    </source>
</evidence>
<dbReference type="OMA" id="RISNTAD"/>
<dbReference type="InterPro" id="IPR029000">
    <property type="entry name" value="Cyclophilin-like_dom_sf"/>
</dbReference>
<dbReference type="Gene3D" id="2.40.100.10">
    <property type="entry name" value="Cyclophilin-like"/>
    <property type="match status" value="1"/>
</dbReference>
<dbReference type="EMBL" id="KB454504">
    <property type="protein sequence ID" value="EME29961.1"/>
    <property type="molecule type" value="Genomic_DNA"/>
</dbReference>
<evidence type="ECO:0000313" key="9">
    <source>
        <dbReference type="EMBL" id="EME29961.1"/>
    </source>
</evidence>
<dbReference type="InterPro" id="IPR013083">
    <property type="entry name" value="Znf_RING/FYVE/PHD"/>
</dbReference>